<reference evidence="2 3" key="1">
    <citation type="submission" date="2012-10" db="EMBL/GenBank/DDBJ databases">
        <authorList>
            <person name="Harkins D.M."/>
            <person name="Durkin A.S."/>
            <person name="Brinkac L.M."/>
            <person name="Haft D.H."/>
            <person name="Selengut J.D."/>
            <person name="Sanka R."/>
            <person name="DePew J."/>
            <person name="Purushe J."/>
            <person name="Chanthongthip A."/>
            <person name="Lattana O."/>
            <person name="Phetsouvanh R."/>
            <person name="Newton P.N."/>
            <person name="Vinetz J.M."/>
            <person name="Sutton G.G."/>
            <person name="Nierman W.C."/>
            <person name="Fouts D.E."/>
        </authorList>
    </citation>
    <scope>NUCLEOTIDE SEQUENCE [LARGE SCALE GENOMIC DNA]</scope>
    <source>
        <strain evidence="2 3">UI 12758</strain>
    </source>
</reference>
<dbReference type="RefSeq" id="WP_000135500.1">
    <property type="nucleotide sequence ID" value="NZ_AHNR02000041.1"/>
</dbReference>
<evidence type="ECO:0000259" key="1">
    <source>
        <dbReference type="Pfam" id="PF04993"/>
    </source>
</evidence>
<sequence length="121" mass="13701">MASDLSFVDFIVDQVKDAGQIVSKKMFGEYAIYCNGKIVALVCDNRLFIKPTEGGRKWIGNVQEASAYPGAKPSFLILDRLEDKEWMSHLVKITVQELPEPKIKSKKKNVSSQKKVRINKK</sequence>
<gene>
    <name evidence="2" type="ORF">LEP1GSC105_1350</name>
</gene>
<proteinExistence type="predicted"/>
<evidence type="ECO:0000313" key="3">
    <source>
        <dbReference type="Proteomes" id="UP000001340"/>
    </source>
</evidence>
<accession>A0A0E2D5L2</accession>
<comment type="caution">
    <text evidence="2">The sequence shown here is derived from an EMBL/GenBank/DDBJ whole genome shotgun (WGS) entry which is preliminary data.</text>
</comment>
<protein>
    <submittedName>
        <fullName evidence="2">TfoX N-terminal domain protein</fullName>
    </submittedName>
</protein>
<name>A0A0E2D5L2_LEPIR</name>
<feature type="domain" description="TfoX N-terminal" evidence="1">
    <location>
        <begin position="13"/>
        <end position="96"/>
    </location>
</feature>
<organism evidence="2 3">
    <name type="scientific">Leptospira interrogans str. UI 12758</name>
    <dbReference type="NCBI Taxonomy" id="1049938"/>
    <lineage>
        <taxon>Bacteria</taxon>
        <taxon>Pseudomonadati</taxon>
        <taxon>Spirochaetota</taxon>
        <taxon>Spirochaetia</taxon>
        <taxon>Leptospirales</taxon>
        <taxon>Leptospiraceae</taxon>
        <taxon>Leptospira</taxon>
    </lineage>
</organism>
<dbReference type="Proteomes" id="UP000001340">
    <property type="component" value="Unassembled WGS sequence"/>
</dbReference>
<dbReference type="GeneID" id="61144780"/>
<dbReference type="AlphaFoldDB" id="A0A0E2D5L2"/>
<evidence type="ECO:0000313" key="2">
    <source>
        <dbReference type="EMBL" id="EKR54858.1"/>
    </source>
</evidence>
<dbReference type="Gene3D" id="3.30.1460.30">
    <property type="entry name" value="YgaC/TfoX-N like chaperone"/>
    <property type="match status" value="1"/>
</dbReference>
<dbReference type="InterPro" id="IPR007076">
    <property type="entry name" value="TfoX_N"/>
</dbReference>
<dbReference type="Pfam" id="PF04993">
    <property type="entry name" value="TfoX_N"/>
    <property type="match status" value="1"/>
</dbReference>
<dbReference type="EMBL" id="AHNR02000041">
    <property type="protein sequence ID" value="EKR54858.1"/>
    <property type="molecule type" value="Genomic_DNA"/>
</dbReference>
<dbReference type="SUPFAM" id="SSF159894">
    <property type="entry name" value="YgaC/TfoX-N like"/>
    <property type="match status" value="1"/>
</dbReference>